<accession>A0ABT5BHV1</accession>
<reference evidence="1 2" key="1">
    <citation type="submission" date="2022-11" db="EMBL/GenBank/DDBJ databases">
        <title>Minimal conservation of predation-associated metabolite biosynthetic gene clusters underscores biosynthetic potential of Myxococcota including descriptions for ten novel species: Archangium lansinium sp. nov., Myxococcus landrumus sp. nov., Nannocystis bai.</title>
        <authorList>
            <person name="Ahearne A."/>
            <person name="Stevens C."/>
            <person name="Dowd S."/>
        </authorList>
    </citation>
    <scope>NUCLEOTIDE SEQUENCE [LARGE SCALE GENOMIC DNA]</scope>
    <source>
        <strain evidence="1 2">NCELM</strain>
    </source>
</reference>
<dbReference type="Proteomes" id="UP001217838">
    <property type="component" value="Unassembled WGS sequence"/>
</dbReference>
<organism evidence="1 2">
    <name type="scientific">Nannocystis radixulma</name>
    <dbReference type="NCBI Taxonomy" id="2995305"/>
    <lineage>
        <taxon>Bacteria</taxon>
        <taxon>Pseudomonadati</taxon>
        <taxon>Myxococcota</taxon>
        <taxon>Polyangia</taxon>
        <taxon>Nannocystales</taxon>
        <taxon>Nannocystaceae</taxon>
        <taxon>Nannocystis</taxon>
    </lineage>
</organism>
<sequence length="46" mass="5195">MNKQETAQITENTTQDAGFEVREGQADDMQVVEFDNVPLTDINFGF</sequence>
<evidence type="ECO:0000313" key="2">
    <source>
        <dbReference type="Proteomes" id="UP001217838"/>
    </source>
</evidence>
<gene>
    <name evidence="1" type="ORF">POL58_38385</name>
</gene>
<comment type="caution">
    <text evidence="1">The sequence shown here is derived from an EMBL/GenBank/DDBJ whole genome shotgun (WGS) entry which is preliminary data.</text>
</comment>
<proteinExistence type="predicted"/>
<protein>
    <submittedName>
        <fullName evidence="1">Uncharacterized protein</fullName>
    </submittedName>
</protein>
<keyword evidence="2" id="KW-1185">Reference proteome</keyword>
<name>A0ABT5BHV1_9BACT</name>
<evidence type="ECO:0000313" key="1">
    <source>
        <dbReference type="EMBL" id="MDC0673677.1"/>
    </source>
</evidence>
<dbReference type="EMBL" id="JAQNDN010000022">
    <property type="protein sequence ID" value="MDC0673677.1"/>
    <property type="molecule type" value="Genomic_DNA"/>
</dbReference>
<dbReference type="RefSeq" id="WP_267683103.1">
    <property type="nucleotide sequence ID" value="NZ_JAQNDN010000022.1"/>
</dbReference>